<dbReference type="OrthoDB" id="1914642at2759"/>
<accession>A0A5J9U7V8</accession>
<gene>
    <name evidence="2" type="ORF">EJB05_35839</name>
</gene>
<protein>
    <submittedName>
        <fullName evidence="2">Uncharacterized protein</fullName>
    </submittedName>
</protein>
<evidence type="ECO:0000256" key="1">
    <source>
        <dbReference type="SAM" id="MobiDB-lite"/>
    </source>
</evidence>
<dbReference type="Gramene" id="TVU19676">
    <property type="protein sequence ID" value="TVU19676"/>
    <property type="gene ID" value="EJB05_35839"/>
</dbReference>
<proteinExistence type="predicted"/>
<feature type="non-terminal residue" evidence="2">
    <location>
        <position position="145"/>
    </location>
</feature>
<keyword evidence="3" id="KW-1185">Reference proteome</keyword>
<feature type="compositionally biased region" description="Polar residues" evidence="1">
    <location>
        <begin position="1"/>
        <end position="12"/>
    </location>
</feature>
<feature type="region of interest" description="Disordered" evidence="1">
    <location>
        <begin position="1"/>
        <end position="22"/>
    </location>
</feature>
<evidence type="ECO:0000313" key="2">
    <source>
        <dbReference type="EMBL" id="TVU19676.1"/>
    </source>
</evidence>
<dbReference type="Proteomes" id="UP000324897">
    <property type="component" value="Chromosome 7"/>
</dbReference>
<name>A0A5J9U7V8_9POAL</name>
<organism evidence="2 3">
    <name type="scientific">Eragrostis curvula</name>
    <name type="common">weeping love grass</name>
    <dbReference type="NCBI Taxonomy" id="38414"/>
    <lineage>
        <taxon>Eukaryota</taxon>
        <taxon>Viridiplantae</taxon>
        <taxon>Streptophyta</taxon>
        <taxon>Embryophyta</taxon>
        <taxon>Tracheophyta</taxon>
        <taxon>Spermatophyta</taxon>
        <taxon>Magnoliopsida</taxon>
        <taxon>Liliopsida</taxon>
        <taxon>Poales</taxon>
        <taxon>Poaceae</taxon>
        <taxon>PACMAD clade</taxon>
        <taxon>Chloridoideae</taxon>
        <taxon>Eragrostideae</taxon>
        <taxon>Eragrostidinae</taxon>
        <taxon>Eragrostis</taxon>
    </lineage>
</organism>
<dbReference type="AlphaFoldDB" id="A0A5J9U7V8"/>
<reference evidence="2 3" key="1">
    <citation type="journal article" date="2019" name="Sci. Rep.">
        <title>A high-quality genome of Eragrostis curvula grass provides insights into Poaceae evolution and supports new strategies to enhance forage quality.</title>
        <authorList>
            <person name="Carballo J."/>
            <person name="Santos B.A.C.M."/>
            <person name="Zappacosta D."/>
            <person name="Garbus I."/>
            <person name="Selva J.P."/>
            <person name="Gallo C.A."/>
            <person name="Diaz A."/>
            <person name="Albertini E."/>
            <person name="Caccamo M."/>
            <person name="Echenique V."/>
        </authorList>
    </citation>
    <scope>NUCLEOTIDE SEQUENCE [LARGE SCALE GENOMIC DNA]</scope>
    <source>
        <strain evidence="3">cv. Victoria</strain>
        <tissue evidence="2">Leaf</tissue>
    </source>
</reference>
<evidence type="ECO:0000313" key="3">
    <source>
        <dbReference type="Proteomes" id="UP000324897"/>
    </source>
</evidence>
<dbReference type="EMBL" id="RWGY01000029">
    <property type="protein sequence ID" value="TVU19676.1"/>
    <property type="molecule type" value="Genomic_DNA"/>
</dbReference>
<comment type="caution">
    <text evidence="2">The sequence shown here is derived from an EMBL/GenBank/DDBJ whole genome shotgun (WGS) entry which is preliminary data.</text>
</comment>
<sequence>MGLDQRTISPGSQDRRNQETNQDGAAITARVAAADHFFSPFAPMLSPIINSICKTMACGKGNCTVEQGTVLGYSLQNQQEDEEHGANNSESPILQFTLEYLKSYLSDSDGSPRKFNGSKHQNYVILPKNVIAASPVINSTVISSK</sequence>